<dbReference type="GeneID" id="16068598"/>
<name>F2URM8_SALR5</name>
<feature type="region of interest" description="Disordered" evidence="1">
    <location>
        <begin position="56"/>
        <end position="118"/>
    </location>
</feature>
<organism evidence="3">
    <name type="scientific">Salpingoeca rosetta (strain ATCC 50818 / BSB-021)</name>
    <dbReference type="NCBI Taxonomy" id="946362"/>
    <lineage>
        <taxon>Eukaryota</taxon>
        <taxon>Choanoflagellata</taxon>
        <taxon>Craspedida</taxon>
        <taxon>Salpingoecidae</taxon>
        <taxon>Salpingoeca</taxon>
    </lineage>
</organism>
<feature type="compositionally biased region" description="Acidic residues" evidence="1">
    <location>
        <begin position="228"/>
        <end position="255"/>
    </location>
</feature>
<feature type="compositionally biased region" description="Polar residues" evidence="1">
    <location>
        <begin position="320"/>
        <end position="330"/>
    </location>
</feature>
<dbReference type="RefSeq" id="XP_004988073.1">
    <property type="nucleotide sequence ID" value="XM_004988016.1"/>
</dbReference>
<feature type="compositionally biased region" description="Acidic residues" evidence="1">
    <location>
        <begin position="193"/>
        <end position="208"/>
    </location>
</feature>
<feature type="compositionally biased region" description="Acidic residues" evidence="1">
    <location>
        <begin position="289"/>
        <end position="302"/>
    </location>
</feature>
<protein>
    <submittedName>
        <fullName evidence="2">Uncharacterized protein</fullName>
    </submittedName>
</protein>
<feature type="compositionally biased region" description="Basic and acidic residues" evidence="1">
    <location>
        <begin position="98"/>
        <end position="114"/>
    </location>
</feature>
<dbReference type="KEGG" id="sre:PTSG_10538"/>
<gene>
    <name evidence="2" type="ORF">PTSG_10538</name>
</gene>
<evidence type="ECO:0000256" key="1">
    <source>
        <dbReference type="SAM" id="MobiDB-lite"/>
    </source>
</evidence>
<feature type="region of interest" description="Disordered" evidence="1">
    <location>
        <begin position="143"/>
        <end position="270"/>
    </location>
</feature>
<feature type="compositionally biased region" description="Polar residues" evidence="1">
    <location>
        <begin position="58"/>
        <end position="67"/>
    </location>
</feature>
<evidence type="ECO:0000313" key="3">
    <source>
        <dbReference type="Proteomes" id="UP000007799"/>
    </source>
</evidence>
<proteinExistence type="predicted"/>
<dbReference type="InParanoid" id="F2URM8"/>
<feature type="compositionally biased region" description="Basic residues" evidence="1">
    <location>
        <begin position="447"/>
        <end position="459"/>
    </location>
</feature>
<feature type="compositionally biased region" description="Acidic residues" evidence="1">
    <location>
        <begin position="472"/>
        <end position="481"/>
    </location>
</feature>
<dbReference type="Proteomes" id="UP000007799">
    <property type="component" value="Unassembled WGS sequence"/>
</dbReference>
<accession>F2URM8</accession>
<feature type="compositionally biased region" description="Basic residues" evidence="1">
    <location>
        <begin position="74"/>
        <end position="88"/>
    </location>
</feature>
<feature type="compositionally biased region" description="Basic and acidic residues" evidence="1">
    <location>
        <begin position="260"/>
        <end position="270"/>
    </location>
</feature>
<feature type="region of interest" description="Disordered" evidence="1">
    <location>
        <begin position="282"/>
        <end position="339"/>
    </location>
</feature>
<keyword evidence="3" id="KW-1185">Reference proteome</keyword>
<feature type="compositionally biased region" description="Polar residues" evidence="1">
    <location>
        <begin position="214"/>
        <end position="224"/>
    </location>
</feature>
<evidence type="ECO:0000313" key="2">
    <source>
        <dbReference type="EMBL" id="EGD80283.1"/>
    </source>
</evidence>
<sequence length="499" mass="55232">MSTECSPMARALAEKSFWPTWSETVQDKPCSIFELLHEQSRPWRSREHLRASVDSLATIDSQDDSASTGGGTRPPKHQPKRTHRRSHTLHFAPSFGCRQRDNASHAPSSEHKSNGDTSCKGVDDDVFSDDEIIHAVLGCSITSQSHGDDDDSLSQARPACHVVESSHTTAEEEQLPGRNLEQVTGGMKRTEDQDGEQDQDGAQDEDGAQDGQQLAKNPASSNNYAREEDGDGHDADDDDDDDDDDDGDDDDDADSIYDMHLLDRSTETEADRADYAHAFYCRSSHDSVIDDDESDGAEDDDALYGYHSTYQGDLPKMTGDSASELSTQHDPGSPQLPPRRYDVKKMRATTMRHRRKPSATWEVIRWPFVKLRQSFSRHRADSDASTSGVSDLSFISTDGDVHAETRAPKMRRRTMPALVAPLYTIINKSSSSPVSGRRNSEIDAKMHAGRPKPHPHRSPLCHDNTRAVLVDDSSDDDDDESDKQCATSCDNDGYTVVNP</sequence>
<feature type="region of interest" description="Disordered" evidence="1">
    <location>
        <begin position="428"/>
        <end position="499"/>
    </location>
</feature>
<dbReference type="EMBL" id="GL832992">
    <property type="protein sequence ID" value="EGD80283.1"/>
    <property type="molecule type" value="Genomic_DNA"/>
</dbReference>
<dbReference type="AlphaFoldDB" id="F2URM8"/>
<reference evidence="2" key="1">
    <citation type="submission" date="2009-08" db="EMBL/GenBank/DDBJ databases">
        <title>Annotation of Salpingoeca rosetta.</title>
        <authorList>
            <consortium name="The Broad Institute Genome Sequencing Platform"/>
            <person name="Russ C."/>
            <person name="Cuomo C."/>
            <person name="Burger G."/>
            <person name="Gray M.W."/>
            <person name="Holland P.W.H."/>
            <person name="King N."/>
            <person name="Lang F.B.F."/>
            <person name="Roger A.J."/>
            <person name="Ruiz-Trillo I."/>
            <person name="Young S.K."/>
            <person name="Zeng Q."/>
            <person name="Gargeya S."/>
            <person name="Alvarado L."/>
            <person name="Berlin A."/>
            <person name="Chapman S.B."/>
            <person name="Chen Z."/>
            <person name="Freedman E."/>
            <person name="Gellesch M."/>
            <person name="Goldberg J."/>
            <person name="Griggs A."/>
            <person name="Gujja S."/>
            <person name="Heilman E."/>
            <person name="Heiman D."/>
            <person name="Howarth C."/>
            <person name="Mehta T."/>
            <person name="Neiman D."/>
            <person name="Pearson M."/>
            <person name="Roberts A."/>
            <person name="Saif S."/>
            <person name="Shea T."/>
            <person name="Shenoy N."/>
            <person name="Sisk P."/>
            <person name="Stolte C."/>
            <person name="Sykes S."/>
            <person name="White J."/>
            <person name="Yandava C."/>
            <person name="Haas B."/>
            <person name="Nusbaum C."/>
            <person name="Birren B."/>
        </authorList>
    </citation>
    <scope>NUCLEOTIDE SEQUENCE [LARGE SCALE GENOMIC DNA]</scope>
    <source>
        <strain evidence="2">ATCC 50818</strain>
    </source>
</reference>